<keyword evidence="2" id="KW-1185">Reference proteome</keyword>
<organism evidence="1 2">
    <name type="scientific">Pseudomonas luteola</name>
    <dbReference type="NCBI Taxonomy" id="47886"/>
    <lineage>
        <taxon>Bacteria</taxon>
        <taxon>Pseudomonadati</taxon>
        <taxon>Pseudomonadota</taxon>
        <taxon>Gammaproteobacteria</taxon>
        <taxon>Pseudomonadales</taxon>
        <taxon>Pseudomonadaceae</taxon>
        <taxon>Pseudomonas</taxon>
    </lineage>
</organism>
<reference evidence="1 2" key="1">
    <citation type="submission" date="2020-10" db="EMBL/GenBank/DDBJ databases">
        <title>Genome sequences of Pseudomonas isolates.</title>
        <authorList>
            <person name="Wessels L."/>
            <person name="Reich F."/>
            <person name="Hammerl J."/>
        </authorList>
    </citation>
    <scope>NUCLEOTIDE SEQUENCE [LARGE SCALE GENOMIC DNA]</scope>
    <source>
        <strain evidence="1 2">20-MO00624-0</strain>
    </source>
</reference>
<dbReference type="RefSeq" id="WP_196122194.1">
    <property type="nucleotide sequence ID" value="NZ_JADMCD010000014.1"/>
</dbReference>
<comment type="caution">
    <text evidence="1">The sequence shown here is derived from an EMBL/GenBank/DDBJ whole genome shotgun (WGS) entry which is preliminary data.</text>
</comment>
<accession>A0ABS0FS23</accession>
<gene>
    <name evidence="1" type="ORF">IRZ65_20875</name>
</gene>
<proteinExistence type="predicted"/>
<dbReference type="EMBL" id="JADMCD010000014">
    <property type="protein sequence ID" value="MBF8643128.1"/>
    <property type="molecule type" value="Genomic_DNA"/>
</dbReference>
<evidence type="ECO:0000313" key="1">
    <source>
        <dbReference type="EMBL" id="MBF8643128.1"/>
    </source>
</evidence>
<dbReference type="Proteomes" id="UP000626180">
    <property type="component" value="Unassembled WGS sequence"/>
</dbReference>
<evidence type="ECO:0008006" key="3">
    <source>
        <dbReference type="Google" id="ProtNLM"/>
    </source>
</evidence>
<evidence type="ECO:0000313" key="2">
    <source>
        <dbReference type="Proteomes" id="UP000626180"/>
    </source>
</evidence>
<sequence length="85" mass="9667">MKNLFNRLFSIKRPVPQKLSATQLSRLRVDTPAEIQQKLIDCGYIKVQSGFYLFTDLGRKAGGEIRKNHPDAQEGHMVWPADIAL</sequence>
<protein>
    <recommendedName>
        <fullName evidence="3">Transcriptional regulator</fullName>
    </recommendedName>
</protein>
<name>A0ABS0FS23_PSELU</name>